<dbReference type="InterPro" id="IPR009078">
    <property type="entry name" value="Ferritin-like_SF"/>
</dbReference>
<dbReference type="EMBL" id="SWJE01000008">
    <property type="protein sequence ID" value="TKC87787.1"/>
    <property type="molecule type" value="Genomic_DNA"/>
</dbReference>
<dbReference type="InterPro" id="IPR012348">
    <property type="entry name" value="RNR-like"/>
</dbReference>
<gene>
    <name evidence="1" type="ORF">FAZ69_16030</name>
</gene>
<name>A0A4U1I3H7_9BURK</name>
<dbReference type="SUPFAM" id="SSF47240">
    <property type="entry name" value="Ferritin-like"/>
    <property type="match status" value="1"/>
</dbReference>
<dbReference type="OrthoDB" id="5500270at2"/>
<dbReference type="Proteomes" id="UP000305539">
    <property type="component" value="Unassembled WGS sequence"/>
</dbReference>
<dbReference type="RefSeq" id="WP_136896051.1">
    <property type="nucleotide sequence ID" value="NZ_SWJE01000008.1"/>
</dbReference>
<dbReference type="GO" id="GO:0016491">
    <property type="term" value="F:oxidoreductase activity"/>
    <property type="evidence" value="ECO:0007669"/>
    <property type="project" value="InterPro"/>
</dbReference>
<sequence length="312" mass="35972">MTDVIASNSELIETPAGSEVMEKFIADGWNPDRFDIQSWLERTPWRNLKGTKYGIDPDQARTHSAVRDDRLVNQIYKLDIATFLTAERVSYLGISKLVGHSPDEASAVFLATQTVDEARHYEIFSQRLAEFGVSPQQRDQMMQDVTTKEMRKFYDLIAEQVDKGDFASAMMAHNIVLEGMAYPIYRYESAYWSAFDPSLTQLIRGAFADEVHHVKFGEAIIKRYTKLGDESRNRMLRLAGEFHQLMTDVFEATIQHYIHLYQLVANEYMDLIGGIEIFRGKTMRDVSEVDQVRILLSEIQIEHQTRMQRIGL</sequence>
<dbReference type="AlphaFoldDB" id="A0A4U1I3H7"/>
<evidence type="ECO:0000313" key="2">
    <source>
        <dbReference type="Proteomes" id="UP000305539"/>
    </source>
</evidence>
<reference evidence="1 2" key="1">
    <citation type="submission" date="2019-04" db="EMBL/GenBank/DDBJ databases">
        <title>Trinickia sp. 7GSK02, isolated from subtropical forest soil.</title>
        <authorList>
            <person name="Gao Z.-H."/>
            <person name="Qiu L.-H."/>
        </authorList>
    </citation>
    <scope>NUCLEOTIDE SEQUENCE [LARGE SCALE GENOMIC DNA]</scope>
    <source>
        <strain evidence="1 2">7GSK02</strain>
    </source>
</reference>
<organism evidence="1 2">
    <name type="scientific">Trinickia terrae</name>
    <dbReference type="NCBI Taxonomy" id="2571161"/>
    <lineage>
        <taxon>Bacteria</taxon>
        <taxon>Pseudomonadati</taxon>
        <taxon>Pseudomonadota</taxon>
        <taxon>Betaproteobacteria</taxon>
        <taxon>Burkholderiales</taxon>
        <taxon>Burkholderiaceae</taxon>
        <taxon>Trinickia</taxon>
    </lineage>
</organism>
<dbReference type="CDD" id="cd00657">
    <property type="entry name" value="Ferritin_like"/>
    <property type="match status" value="1"/>
</dbReference>
<accession>A0A4U1I3H7</accession>
<evidence type="ECO:0000313" key="1">
    <source>
        <dbReference type="EMBL" id="TKC87787.1"/>
    </source>
</evidence>
<dbReference type="Gene3D" id="1.10.620.20">
    <property type="entry name" value="Ribonucleotide Reductase, subunit A"/>
    <property type="match status" value="1"/>
</dbReference>
<proteinExistence type="predicted"/>
<comment type="caution">
    <text evidence="1">The sequence shown here is derived from an EMBL/GenBank/DDBJ whole genome shotgun (WGS) entry which is preliminary data.</text>
</comment>
<keyword evidence="2" id="KW-1185">Reference proteome</keyword>
<protein>
    <submittedName>
        <fullName evidence="1">Ferritin-like domain-containing protein</fullName>
    </submittedName>
</protein>